<feature type="compositionally biased region" description="Low complexity" evidence="1">
    <location>
        <begin position="235"/>
        <end position="250"/>
    </location>
</feature>
<feature type="compositionally biased region" description="Gly residues" evidence="1">
    <location>
        <begin position="502"/>
        <end position="515"/>
    </location>
</feature>
<feature type="region of interest" description="Disordered" evidence="1">
    <location>
        <begin position="480"/>
        <end position="560"/>
    </location>
</feature>
<comment type="caution">
    <text evidence="3">The sequence shown here is derived from an EMBL/GenBank/DDBJ whole genome shotgun (WGS) entry which is preliminary data.</text>
</comment>
<dbReference type="Proteomes" id="UP001334248">
    <property type="component" value="Unassembled WGS sequence"/>
</dbReference>
<feature type="compositionally biased region" description="Basic and acidic residues" evidence="1">
    <location>
        <begin position="298"/>
        <end position="308"/>
    </location>
</feature>
<dbReference type="InterPro" id="IPR001012">
    <property type="entry name" value="UBX_dom"/>
</dbReference>
<protein>
    <recommendedName>
        <fullName evidence="2">UBX domain-containing protein</fullName>
    </recommendedName>
</protein>
<feature type="domain" description="UBX" evidence="2">
    <location>
        <begin position="336"/>
        <end position="414"/>
    </location>
</feature>
<dbReference type="SUPFAM" id="SSF54236">
    <property type="entry name" value="Ubiquitin-like"/>
    <property type="match status" value="1"/>
</dbReference>
<dbReference type="PANTHER" id="PTHR46424:SF1">
    <property type="entry name" value="UBX DOMAIN-CONTAINING PROTEIN 4"/>
    <property type="match status" value="1"/>
</dbReference>
<dbReference type="GeneID" id="90002846"/>
<accession>A0ABR0RCT2</accession>
<feature type="region of interest" description="Disordered" evidence="1">
    <location>
        <begin position="221"/>
        <end position="308"/>
    </location>
</feature>
<dbReference type="EMBL" id="JAVHJV010000013">
    <property type="protein sequence ID" value="KAK5938427.1"/>
    <property type="molecule type" value="Genomic_DNA"/>
</dbReference>
<dbReference type="RefSeq" id="XP_064726517.1">
    <property type="nucleotide sequence ID" value="XM_064877792.1"/>
</dbReference>
<sequence length="560" mass="59243">MADEESIFEDGENLQGAIGKALQEKKALLCFVSDDEDGSVRWEDVLLDSKIRDKLRSSTVALRLKAGSEQAGYLNAVCPVQATPAVIIIYNAQIVANYQHGQTTVEQLQQQLEARYGTFMEVDEASSSDPKAVVAGYIDLPPSEGRMRLPNNAYDHFRKLTQQFVSSGVSGKDLLTIQLNLLQSLNIDEITATVKDIQAQSETTTKPELPDEVTNRLLNTPASKMQGNAPPVNEPSARSSSSPSSGPTPSQHAATARSPPPPSSSPSTSSTTTQRTAYIASQKRAEQERHRIKSQIASDKRARRDSDRAAALEAETLKRRAELSALRAANSTTSDPKSTDIRLQVRLFDGSTIRSSFTAESTIARHVRPWVDGEVTSKSTTGAGQPYNLKLILTPHPNRTIEAGEEDTPLSDLEGVSGSGSATMVMVPVRGYVESYGAGGGGVRVAGSVVGGVQSVVGAGVGLVGGLLGGLGRLIGGGSGAQTDAGAGTASREDAHGLPGQTVGGGGGGARGGNGARVRTLADQRRDEDEEQRRRGAQLYNGMGLNVQPRKEDKDESAKE</sequence>
<dbReference type="SMART" id="SM00166">
    <property type="entry name" value="UBX"/>
    <property type="match status" value="1"/>
</dbReference>
<dbReference type="Pfam" id="PF23187">
    <property type="entry name" value="UBX7_N"/>
    <property type="match status" value="1"/>
</dbReference>
<dbReference type="Gene3D" id="3.10.20.90">
    <property type="entry name" value="Phosphatidylinositol 3-kinase Catalytic Subunit, Chain A, domain 1"/>
    <property type="match status" value="1"/>
</dbReference>
<organism evidence="3 4">
    <name type="scientific">Knufia obscura</name>
    <dbReference type="NCBI Taxonomy" id="1635080"/>
    <lineage>
        <taxon>Eukaryota</taxon>
        <taxon>Fungi</taxon>
        <taxon>Dikarya</taxon>
        <taxon>Ascomycota</taxon>
        <taxon>Pezizomycotina</taxon>
        <taxon>Eurotiomycetes</taxon>
        <taxon>Chaetothyriomycetidae</taxon>
        <taxon>Chaetothyriales</taxon>
        <taxon>Trichomeriaceae</taxon>
        <taxon>Knufia</taxon>
    </lineage>
</organism>
<dbReference type="InterPro" id="IPR029071">
    <property type="entry name" value="Ubiquitin-like_domsf"/>
</dbReference>
<feature type="compositionally biased region" description="Basic and acidic residues" evidence="1">
    <location>
        <begin position="520"/>
        <end position="534"/>
    </location>
</feature>
<dbReference type="Pfam" id="PF00789">
    <property type="entry name" value="UBX"/>
    <property type="match status" value="1"/>
</dbReference>
<proteinExistence type="predicted"/>
<reference evidence="3 4" key="1">
    <citation type="journal article" date="2023" name="Res Sq">
        <title>Genomic and morphological characterization of Knufia obscura isolated from the Mars 2020 spacecraft assembly facility.</title>
        <authorList>
            <person name="Chander A.M."/>
            <person name="Teixeira M.M."/>
            <person name="Singh N.K."/>
            <person name="Williams M.P."/>
            <person name="Parker C.W."/>
            <person name="Leo P."/>
            <person name="Stajich J.E."/>
            <person name="Torok T."/>
            <person name="Tighe S."/>
            <person name="Mason C.E."/>
            <person name="Venkateswaran K."/>
        </authorList>
    </citation>
    <scope>NUCLEOTIDE SEQUENCE [LARGE SCALE GENOMIC DNA]</scope>
    <source>
        <strain evidence="3 4">CCFEE 5817</strain>
    </source>
</reference>
<dbReference type="PANTHER" id="PTHR46424">
    <property type="entry name" value="UBX DOMAIN-CONTAINING PROTEIN 4"/>
    <property type="match status" value="1"/>
</dbReference>
<name>A0ABR0RCT2_9EURO</name>
<evidence type="ECO:0000256" key="1">
    <source>
        <dbReference type="SAM" id="MobiDB-lite"/>
    </source>
</evidence>
<evidence type="ECO:0000313" key="4">
    <source>
        <dbReference type="Proteomes" id="UP001334248"/>
    </source>
</evidence>
<evidence type="ECO:0000313" key="3">
    <source>
        <dbReference type="EMBL" id="KAK5938427.1"/>
    </source>
</evidence>
<feature type="compositionally biased region" description="Basic and acidic residues" evidence="1">
    <location>
        <begin position="549"/>
        <end position="560"/>
    </location>
</feature>
<evidence type="ECO:0000259" key="2">
    <source>
        <dbReference type="PROSITE" id="PS50033"/>
    </source>
</evidence>
<keyword evidence="4" id="KW-1185">Reference proteome</keyword>
<gene>
    <name evidence="3" type="ORF">PMZ80_009397</name>
</gene>
<dbReference type="PROSITE" id="PS50033">
    <property type="entry name" value="UBX"/>
    <property type="match status" value="1"/>
</dbReference>